<feature type="chain" id="PRO_5044987235" description="Carboxylic ester hydrolase" evidence="3">
    <location>
        <begin position="20"/>
        <end position="582"/>
    </location>
</feature>
<sequence>MKRFFATIVSALSIAVAVSQSLPQVDLGYEIHQAITYNNVSQTYSFNNIRYAQPPVGELRFAAPVPPTGRNPVVQNGSFSPICPQALPAWSPIGNAFVRAFAAGNASTFNYTAALIAANTAAATAAPYTPSGQETEDCLFLDVVVPKRVFDNGNNLRKRQTGTGGAPVLVWIYGGGYVAGSKQQGGTYNPSGLINASMANGGQGIVYVAMNYRLGAMGWLSGPTFQQEGGTSNAALYDQRLAIQWVKNNVHLFGGDPNQITLMGESAGGGSIMHQITAFGGLKGVSFQRAIPQSPGWRPISSQEPQENSTMTFFGNLNVSSLAEARNASTAAVLTANYYTVRASEYGSYTFGPTVDGIFVPTQPGLSLLTNISYAKNISVMAGHNTNEGPLFTPPYVTTDDLLGTYLKTAYPAITTPIVNYILQVLYPPVYDGTYPWTSPIARTIQLVTEQIFTCNTDYLARAYQNHTYNYEFAVPPAVHGVDILSTFYQGQGTNLTRSIYAPVANAMQTYITNFVMTGSPNMPSRMSASGAVPVFPMQGDNATEMVFNYVVEGSTVAPAIGLGRDLTVNPRCVWWQKGLYL</sequence>
<keyword evidence="3" id="KW-0732">Signal</keyword>
<dbReference type="InterPro" id="IPR050309">
    <property type="entry name" value="Type-B_Carboxylest/Lipase"/>
</dbReference>
<dbReference type="Gene3D" id="3.40.50.1820">
    <property type="entry name" value="alpha/beta hydrolase"/>
    <property type="match status" value="1"/>
</dbReference>
<dbReference type="EC" id="3.1.1.-" evidence="3"/>
<dbReference type="SUPFAM" id="SSF53474">
    <property type="entry name" value="alpha/beta-Hydrolases"/>
    <property type="match status" value="1"/>
</dbReference>
<comment type="caution">
    <text evidence="5">The sequence shown here is derived from an EMBL/GenBank/DDBJ whole genome shotgun (WGS) entry which is preliminary data.</text>
</comment>
<dbReference type="InterPro" id="IPR019826">
    <property type="entry name" value="Carboxylesterase_B_AS"/>
</dbReference>
<dbReference type="Pfam" id="PF00135">
    <property type="entry name" value="COesterase"/>
    <property type="match status" value="1"/>
</dbReference>
<proteinExistence type="inferred from homology"/>
<dbReference type="EMBL" id="JAVRRG010000016">
    <property type="protein sequence ID" value="KAK5097766.1"/>
    <property type="molecule type" value="Genomic_DNA"/>
</dbReference>
<evidence type="ECO:0000256" key="3">
    <source>
        <dbReference type="RuleBase" id="RU361235"/>
    </source>
</evidence>
<reference evidence="5 6" key="1">
    <citation type="submission" date="2023-08" db="EMBL/GenBank/DDBJ databases">
        <title>Black Yeasts Isolated from many extreme environments.</title>
        <authorList>
            <person name="Coleine C."/>
            <person name="Stajich J.E."/>
            <person name="Selbmann L."/>
        </authorList>
    </citation>
    <scope>NUCLEOTIDE SEQUENCE [LARGE SCALE GENOMIC DNA]</scope>
    <source>
        <strain evidence="5 6">CCFEE 5885</strain>
    </source>
</reference>
<dbReference type="Proteomes" id="UP001345013">
    <property type="component" value="Unassembled WGS sequence"/>
</dbReference>
<dbReference type="PANTHER" id="PTHR11559">
    <property type="entry name" value="CARBOXYLESTERASE"/>
    <property type="match status" value="1"/>
</dbReference>
<dbReference type="InterPro" id="IPR019819">
    <property type="entry name" value="Carboxylesterase_B_CS"/>
</dbReference>
<dbReference type="InterPro" id="IPR029058">
    <property type="entry name" value="AB_hydrolase_fold"/>
</dbReference>
<gene>
    <name evidence="5" type="ORF">LTR24_002022</name>
</gene>
<dbReference type="PROSITE" id="PS00941">
    <property type="entry name" value="CARBOXYLESTERASE_B_2"/>
    <property type="match status" value="1"/>
</dbReference>
<feature type="domain" description="Carboxylesterase type B" evidence="4">
    <location>
        <begin position="39"/>
        <end position="527"/>
    </location>
</feature>
<organism evidence="5 6">
    <name type="scientific">Lithohypha guttulata</name>
    <dbReference type="NCBI Taxonomy" id="1690604"/>
    <lineage>
        <taxon>Eukaryota</taxon>
        <taxon>Fungi</taxon>
        <taxon>Dikarya</taxon>
        <taxon>Ascomycota</taxon>
        <taxon>Pezizomycotina</taxon>
        <taxon>Eurotiomycetes</taxon>
        <taxon>Chaetothyriomycetidae</taxon>
        <taxon>Chaetothyriales</taxon>
        <taxon>Trichomeriaceae</taxon>
        <taxon>Lithohypha</taxon>
    </lineage>
</organism>
<comment type="similarity">
    <text evidence="1 3">Belongs to the type-B carboxylesterase/lipase family.</text>
</comment>
<evidence type="ECO:0000313" key="6">
    <source>
        <dbReference type="Proteomes" id="UP001345013"/>
    </source>
</evidence>
<evidence type="ECO:0000256" key="1">
    <source>
        <dbReference type="ARBA" id="ARBA00005964"/>
    </source>
</evidence>
<feature type="signal peptide" evidence="3">
    <location>
        <begin position="1"/>
        <end position="19"/>
    </location>
</feature>
<keyword evidence="2 3" id="KW-0378">Hydrolase</keyword>
<name>A0ABR0KJ94_9EURO</name>
<accession>A0ABR0KJ94</accession>
<evidence type="ECO:0000313" key="5">
    <source>
        <dbReference type="EMBL" id="KAK5097766.1"/>
    </source>
</evidence>
<evidence type="ECO:0000256" key="2">
    <source>
        <dbReference type="ARBA" id="ARBA00022801"/>
    </source>
</evidence>
<dbReference type="PROSITE" id="PS00122">
    <property type="entry name" value="CARBOXYLESTERASE_B_1"/>
    <property type="match status" value="1"/>
</dbReference>
<evidence type="ECO:0000259" key="4">
    <source>
        <dbReference type="Pfam" id="PF00135"/>
    </source>
</evidence>
<dbReference type="InterPro" id="IPR002018">
    <property type="entry name" value="CarbesteraseB"/>
</dbReference>
<protein>
    <recommendedName>
        <fullName evidence="3">Carboxylic ester hydrolase</fullName>
        <ecNumber evidence="3">3.1.1.-</ecNumber>
    </recommendedName>
</protein>
<keyword evidence="6" id="KW-1185">Reference proteome</keyword>